<dbReference type="EMBL" id="ABCS01000082">
    <property type="protein sequence ID" value="EDM75746.1"/>
    <property type="molecule type" value="Genomic_DNA"/>
</dbReference>
<organism evidence="1 2">
    <name type="scientific">Plesiocystis pacifica SIR-1</name>
    <dbReference type="NCBI Taxonomy" id="391625"/>
    <lineage>
        <taxon>Bacteria</taxon>
        <taxon>Pseudomonadati</taxon>
        <taxon>Myxococcota</taxon>
        <taxon>Polyangia</taxon>
        <taxon>Nannocystales</taxon>
        <taxon>Nannocystaceae</taxon>
        <taxon>Plesiocystis</taxon>
    </lineage>
</organism>
<dbReference type="AlphaFoldDB" id="A6GEH4"/>
<reference evidence="1 2" key="1">
    <citation type="submission" date="2007-06" db="EMBL/GenBank/DDBJ databases">
        <authorList>
            <person name="Shimkets L."/>
            <person name="Ferriera S."/>
            <person name="Johnson J."/>
            <person name="Kravitz S."/>
            <person name="Beeson K."/>
            <person name="Sutton G."/>
            <person name="Rogers Y.-H."/>
            <person name="Friedman R."/>
            <person name="Frazier M."/>
            <person name="Venter J.C."/>
        </authorList>
    </citation>
    <scope>NUCLEOTIDE SEQUENCE [LARGE SCALE GENOMIC DNA]</scope>
    <source>
        <strain evidence="1 2">SIR-1</strain>
    </source>
</reference>
<dbReference type="eggNOG" id="ENOG502Z7ZT">
    <property type="taxonomic scope" value="Bacteria"/>
</dbReference>
<evidence type="ECO:0000313" key="2">
    <source>
        <dbReference type="Proteomes" id="UP000005801"/>
    </source>
</evidence>
<dbReference type="Proteomes" id="UP000005801">
    <property type="component" value="Unassembled WGS sequence"/>
</dbReference>
<protein>
    <submittedName>
        <fullName evidence="1">Uncharacterized protein</fullName>
    </submittedName>
</protein>
<accession>A6GEH4</accession>
<evidence type="ECO:0000313" key="1">
    <source>
        <dbReference type="EMBL" id="EDM75746.1"/>
    </source>
</evidence>
<proteinExistence type="predicted"/>
<dbReference type="OrthoDB" id="5136203at2"/>
<gene>
    <name evidence="1" type="ORF">PPSIR1_27728</name>
</gene>
<name>A6GEH4_9BACT</name>
<keyword evidence="2" id="KW-1185">Reference proteome</keyword>
<dbReference type="STRING" id="391625.PPSIR1_27728"/>
<comment type="caution">
    <text evidence="1">The sequence shown here is derived from an EMBL/GenBank/DDBJ whole genome shotgun (WGS) entry which is preliminary data.</text>
</comment>
<sequence>MTHWIVPKATTGYAHARLERAVEALAALPMQGGPTARARAMAQIHRWRAVIEGMRGGALHASSRTPLGHTPTWATLEVAPGGFSTGRYLAEGELQEHELALLSQLPRAVPGRSARERLNHYFLSDAGMQALSAAVDAGQLHIELPEEGALPVVAALLARGYAAEALELIEVLRPLMHRLRLYPKLRARPRQTGATVHRLDVGEVVDKLCAVELPPRIATMNEALRVWNPLFDELVALWLATVDPAEVEVEDWPHLRRDQAGALTRHADNGQPVLAGAWPGKIMPAGWSERRQAWLEAYARAAAKHSRSAKHRHPKSNFARLRRALEAEPGTLTRRELGWVRRALASTLTKHGAPGLPLRTQLRELQAEIADLPTHPEMAAVLIARLARYPVDGGLPSLESINAPLGDDEHAELYGGVEMPAVLLDKIEGALEAPIAELVERGVIASSEVLAGVLPQITAQVSAAGIDDPAVRELFAQIYAAFRRRRSLLLANYARPVQLEELPWIAALAPLRRPDAGVDVHVVDPRTFTRQTLEQVTTLALSAFPQSILPNVLVREMEALVHASGLDLPLVRELAADVFTGDFPQTFGHSEVLTRRLLVGTLYARYYGLWTGSLGELPFGQRCTMRAYEARTHENTREAGRNSWIAQNGAILEQAQIMTTHNLAPLTLRLGLYENLKTHAPELVRQVFTWILQRWRQASVHEHARALMIKHTAYAWRQAIFLLSLCEGAEQRHAAETFEAMVAAQPFALARRIAPVSAGLRLAFEGGGFDARGRGRTRTGAPARRLLGWSIGPHWLLGS</sequence>
<dbReference type="RefSeq" id="WP_006975114.1">
    <property type="nucleotide sequence ID" value="NZ_ABCS01000082.1"/>
</dbReference>